<evidence type="ECO:0000256" key="4">
    <source>
        <dbReference type="ARBA" id="ARBA00022797"/>
    </source>
</evidence>
<keyword evidence="7 8" id="KW-0408">Iron</keyword>
<sequence length="194" mass="22103">MTVPPSLRFSHVGLFCTRLEPLVDFYTRHMGFVITDRGRLPHAELCFLSRDPAEHHQLVLVTGRPEGLADRILNQISFRVDSLAELKAFYAALPLDLVSDIDPVNHGISWSLYFRDPEGNRLEVFTDTDWYIEQPIKEVVDLTQDEATILAKTHAYCMGQPGFRPMADWRRDIAAKINERLEQQGRGTGKGIKP</sequence>
<dbReference type="Gene3D" id="3.10.180.10">
    <property type="entry name" value="2,3-Dihydroxybiphenyl 1,2-Dioxygenase, domain 1"/>
    <property type="match status" value="1"/>
</dbReference>
<dbReference type="InterPro" id="IPR004360">
    <property type="entry name" value="Glyas_Fos-R_dOase_dom"/>
</dbReference>
<dbReference type="SUPFAM" id="SSF54593">
    <property type="entry name" value="Glyoxalase/Bleomycin resistance protein/Dihydroxybiphenyl dioxygenase"/>
    <property type="match status" value="1"/>
</dbReference>
<evidence type="ECO:0000256" key="6">
    <source>
        <dbReference type="ARBA" id="ARBA00023002"/>
    </source>
</evidence>
<keyword evidence="4 8" id="KW-0058">Aromatic hydrocarbons catabolism</keyword>
<dbReference type="AlphaFoldDB" id="A0A916TVH3"/>
<proteinExistence type="inferred from homology"/>
<dbReference type="Pfam" id="PF00903">
    <property type="entry name" value="Glyoxalase"/>
    <property type="match status" value="1"/>
</dbReference>
<evidence type="ECO:0000256" key="1">
    <source>
        <dbReference type="ARBA" id="ARBA00001954"/>
    </source>
</evidence>
<keyword evidence="11" id="KW-1185">Reference proteome</keyword>
<dbReference type="Proteomes" id="UP000608154">
    <property type="component" value="Unassembled WGS sequence"/>
</dbReference>
<dbReference type="PROSITE" id="PS00082">
    <property type="entry name" value="EXTRADIOL_DIOXYGENAS"/>
    <property type="match status" value="1"/>
</dbReference>
<evidence type="ECO:0000313" key="11">
    <source>
        <dbReference type="Proteomes" id="UP000608154"/>
    </source>
</evidence>
<evidence type="ECO:0000259" key="9">
    <source>
        <dbReference type="PROSITE" id="PS51819"/>
    </source>
</evidence>
<keyword evidence="6 8" id="KW-0560">Oxidoreductase</keyword>
<dbReference type="InterPro" id="IPR000486">
    <property type="entry name" value="Xdiol_ring_cleave_dOase_1/2"/>
</dbReference>
<protein>
    <recommendedName>
        <fullName evidence="9">VOC domain-containing protein</fullName>
    </recommendedName>
</protein>
<evidence type="ECO:0000256" key="7">
    <source>
        <dbReference type="ARBA" id="ARBA00023004"/>
    </source>
</evidence>
<evidence type="ECO:0000256" key="8">
    <source>
        <dbReference type="RuleBase" id="RU000683"/>
    </source>
</evidence>
<gene>
    <name evidence="10" type="ORF">GCM10011494_34820</name>
</gene>
<dbReference type="InterPro" id="IPR029068">
    <property type="entry name" value="Glyas_Bleomycin-R_OHBP_Dase"/>
</dbReference>
<name>A0A916TVH3_9SPHN</name>
<dbReference type="GO" id="GO:0051213">
    <property type="term" value="F:dioxygenase activity"/>
    <property type="evidence" value="ECO:0007669"/>
    <property type="project" value="UniProtKB-KW"/>
</dbReference>
<comment type="caution">
    <text evidence="10">The sequence shown here is derived from an EMBL/GenBank/DDBJ whole genome shotgun (WGS) entry which is preliminary data.</text>
</comment>
<keyword evidence="3" id="KW-0479">Metal-binding</keyword>
<dbReference type="PROSITE" id="PS51819">
    <property type="entry name" value="VOC"/>
    <property type="match status" value="1"/>
</dbReference>
<comment type="similarity">
    <text evidence="2 8">Belongs to the extradiol ring-cleavage dioxygenase family.</text>
</comment>
<evidence type="ECO:0000313" key="10">
    <source>
        <dbReference type="EMBL" id="GGC12972.1"/>
    </source>
</evidence>
<evidence type="ECO:0000256" key="3">
    <source>
        <dbReference type="ARBA" id="ARBA00022723"/>
    </source>
</evidence>
<dbReference type="RefSeq" id="WP_188772838.1">
    <property type="nucleotide sequence ID" value="NZ_BMHK01000035.1"/>
</dbReference>
<feature type="domain" description="VOC" evidence="9">
    <location>
        <begin position="8"/>
        <end position="127"/>
    </location>
</feature>
<accession>A0A916TVH3</accession>
<dbReference type="GO" id="GO:0008198">
    <property type="term" value="F:ferrous iron binding"/>
    <property type="evidence" value="ECO:0007669"/>
    <property type="project" value="InterPro"/>
</dbReference>
<keyword evidence="5 8" id="KW-0223">Dioxygenase</keyword>
<dbReference type="InterPro" id="IPR037523">
    <property type="entry name" value="VOC_core"/>
</dbReference>
<evidence type="ECO:0000256" key="5">
    <source>
        <dbReference type="ARBA" id="ARBA00022964"/>
    </source>
</evidence>
<evidence type="ECO:0000256" key="2">
    <source>
        <dbReference type="ARBA" id="ARBA00008784"/>
    </source>
</evidence>
<organism evidence="10 11">
    <name type="scientific">Novosphingobium endophyticum</name>
    <dbReference type="NCBI Taxonomy" id="1955250"/>
    <lineage>
        <taxon>Bacteria</taxon>
        <taxon>Pseudomonadati</taxon>
        <taxon>Pseudomonadota</taxon>
        <taxon>Alphaproteobacteria</taxon>
        <taxon>Sphingomonadales</taxon>
        <taxon>Sphingomonadaceae</taxon>
        <taxon>Novosphingobium</taxon>
    </lineage>
</organism>
<comment type="cofactor">
    <cofactor evidence="1 8">
        <name>Fe(2+)</name>
        <dbReference type="ChEBI" id="CHEBI:29033"/>
    </cofactor>
</comment>
<dbReference type="EMBL" id="BMHK01000035">
    <property type="protein sequence ID" value="GGC12972.1"/>
    <property type="molecule type" value="Genomic_DNA"/>
</dbReference>
<reference evidence="10" key="2">
    <citation type="submission" date="2020-09" db="EMBL/GenBank/DDBJ databases">
        <authorList>
            <person name="Sun Q."/>
            <person name="Zhou Y."/>
        </authorList>
    </citation>
    <scope>NUCLEOTIDE SEQUENCE</scope>
    <source>
        <strain evidence="10">CGMCC 1.15095</strain>
    </source>
</reference>
<reference evidence="10" key="1">
    <citation type="journal article" date="2014" name="Int. J. Syst. Evol. Microbiol.">
        <title>Complete genome sequence of Corynebacterium casei LMG S-19264T (=DSM 44701T), isolated from a smear-ripened cheese.</title>
        <authorList>
            <consortium name="US DOE Joint Genome Institute (JGI-PGF)"/>
            <person name="Walter F."/>
            <person name="Albersmeier A."/>
            <person name="Kalinowski J."/>
            <person name="Ruckert C."/>
        </authorList>
    </citation>
    <scope>NUCLEOTIDE SEQUENCE</scope>
    <source>
        <strain evidence="10">CGMCC 1.15095</strain>
    </source>
</reference>